<comment type="caution">
    <text evidence="6">The sequence shown here is derived from an EMBL/GenBank/DDBJ whole genome shotgun (WGS) entry which is preliminary data.</text>
</comment>
<dbReference type="PANTHER" id="PTHR43353:SF5">
    <property type="entry name" value="SUCCINATE-SEMIALDEHYDE DEHYDROGENASE, MITOCHONDRIAL"/>
    <property type="match status" value="1"/>
</dbReference>
<dbReference type="GO" id="GO:0004777">
    <property type="term" value="F:succinate-semialdehyde dehydrogenase (NAD+) activity"/>
    <property type="evidence" value="ECO:0007669"/>
    <property type="project" value="TreeGrafter"/>
</dbReference>
<dbReference type="PANTHER" id="PTHR43353">
    <property type="entry name" value="SUCCINATE-SEMIALDEHYDE DEHYDROGENASE, MITOCHONDRIAL"/>
    <property type="match status" value="1"/>
</dbReference>
<evidence type="ECO:0000256" key="1">
    <source>
        <dbReference type="ARBA" id="ARBA00009986"/>
    </source>
</evidence>
<sequence>MTIDQLSPDRGAWIAGEWRHTSDVTPVINPSTGDQLAEVANAGVEEMKAAVDAASEALSSWSATPPRTRAEVLRTAYELTVARTDDIAMLMSLEMGKTLPDARAEVAYAAEFFRWFGEQAAQIGGEFRTSPSGAAKILTSRKPVGVCLLVTPWNFPAAMATRKIAPALAAGCTLGLKPAAETPLTALLLARLLDDAGLPRGVVNVVTTENPGPVVGAALDDNRVRKLSFTGSTTVGRALLERSATNVIRTSMELGGNAPFVVLPDAEVEDAVEGALIAKMQNGGQACTAANRFLVHRAVADQFLDIFSHRLAALRIGMAYQPDTQLGPMITDRAVSGIQAKVAEAVAHGATADTLSSRPGRGYFHPPTVVTGVAPDNPILQQEIFGPVAPIVVVDDEEEAVHLANDTDAGLTAYVYGSLSSALRVAEQLEVGMVGVNRGLVSDPAAPFGGVKNSGLGREGGHEGLAEYQETSYMSVAW</sequence>
<evidence type="ECO:0000256" key="4">
    <source>
        <dbReference type="RuleBase" id="RU003345"/>
    </source>
</evidence>
<dbReference type="InterPro" id="IPR050740">
    <property type="entry name" value="Aldehyde_DH_Superfamily"/>
</dbReference>
<evidence type="ECO:0000259" key="5">
    <source>
        <dbReference type="Pfam" id="PF00171"/>
    </source>
</evidence>
<evidence type="ECO:0000313" key="6">
    <source>
        <dbReference type="EMBL" id="PVG81652.1"/>
    </source>
</evidence>
<dbReference type="AlphaFoldDB" id="A0A2T8F7G0"/>
<evidence type="ECO:0000313" key="7">
    <source>
        <dbReference type="Proteomes" id="UP000246018"/>
    </source>
</evidence>
<feature type="active site" evidence="3">
    <location>
        <position position="253"/>
    </location>
</feature>
<evidence type="ECO:0000256" key="2">
    <source>
        <dbReference type="ARBA" id="ARBA00023002"/>
    </source>
</evidence>
<reference evidence="6 7" key="1">
    <citation type="submission" date="2018-04" db="EMBL/GenBank/DDBJ databases">
        <title>Genome of Nocardioides gansuensis WSJ-1.</title>
        <authorList>
            <person name="Wu S."/>
            <person name="Wang G."/>
        </authorList>
    </citation>
    <scope>NUCLEOTIDE SEQUENCE [LARGE SCALE GENOMIC DNA]</scope>
    <source>
        <strain evidence="6 7">WSJ-1</strain>
    </source>
</reference>
<dbReference type="InterPro" id="IPR016162">
    <property type="entry name" value="Ald_DH_N"/>
</dbReference>
<dbReference type="Gene3D" id="3.40.309.10">
    <property type="entry name" value="Aldehyde Dehydrogenase, Chain A, domain 2"/>
    <property type="match status" value="1"/>
</dbReference>
<dbReference type="InterPro" id="IPR016161">
    <property type="entry name" value="Ald_DH/histidinol_DH"/>
</dbReference>
<dbReference type="SUPFAM" id="SSF53720">
    <property type="entry name" value="ALDH-like"/>
    <property type="match status" value="1"/>
</dbReference>
<dbReference type="InterPro" id="IPR016163">
    <property type="entry name" value="Ald_DH_C"/>
</dbReference>
<dbReference type="Pfam" id="PF00171">
    <property type="entry name" value="Aldedh"/>
    <property type="match status" value="1"/>
</dbReference>
<accession>A0A2T8F7G0</accession>
<keyword evidence="2 4" id="KW-0560">Oxidoreductase</keyword>
<dbReference type="OrthoDB" id="6882680at2"/>
<feature type="domain" description="Aldehyde dehydrogenase" evidence="5">
    <location>
        <begin position="22"/>
        <end position="471"/>
    </location>
</feature>
<name>A0A2T8F7G0_9ACTN</name>
<dbReference type="RefSeq" id="WP_116573417.1">
    <property type="nucleotide sequence ID" value="NZ_QDGZ01000007.1"/>
</dbReference>
<dbReference type="InterPro" id="IPR015590">
    <property type="entry name" value="Aldehyde_DH_dom"/>
</dbReference>
<gene>
    <name evidence="6" type="ORF">DDE18_16800</name>
</gene>
<keyword evidence="7" id="KW-1185">Reference proteome</keyword>
<dbReference type="PROSITE" id="PS00687">
    <property type="entry name" value="ALDEHYDE_DEHYDR_GLU"/>
    <property type="match status" value="1"/>
</dbReference>
<dbReference type="Gene3D" id="3.40.605.10">
    <property type="entry name" value="Aldehyde Dehydrogenase, Chain A, domain 1"/>
    <property type="match status" value="1"/>
</dbReference>
<dbReference type="FunFam" id="3.40.309.10:FF:000009">
    <property type="entry name" value="Aldehyde dehydrogenase A"/>
    <property type="match status" value="1"/>
</dbReference>
<comment type="similarity">
    <text evidence="1 4">Belongs to the aldehyde dehydrogenase family.</text>
</comment>
<organism evidence="6 7">
    <name type="scientific">Nocardioides gansuensis</name>
    <dbReference type="NCBI Taxonomy" id="2138300"/>
    <lineage>
        <taxon>Bacteria</taxon>
        <taxon>Bacillati</taxon>
        <taxon>Actinomycetota</taxon>
        <taxon>Actinomycetes</taxon>
        <taxon>Propionibacteriales</taxon>
        <taxon>Nocardioidaceae</taxon>
        <taxon>Nocardioides</taxon>
    </lineage>
</organism>
<dbReference type="Proteomes" id="UP000246018">
    <property type="component" value="Unassembled WGS sequence"/>
</dbReference>
<dbReference type="InterPro" id="IPR029510">
    <property type="entry name" value="Ald_DH_CS_GLU"/>
</dbReference>
<dbReference type="FunFam" id="3.40.605.10:FF:000007">
    <property type="entry name" value="NAD/NADP-dependent betaine aldehyde dehydrogenase"/>
    <property type="match status" value="1"/>
</dbReference>
<evidence type="ECO:0000256" key="3">
    <source>
        <dbReference type="PROSITE-ProRule" id="PRU10007"/>
    </source>
</evidence>
<dbReference type="CDD" id="cd07103">
    <property type="entry name" value="ALDH_F5_SSADH_GabD"/>
    <property type="match status" value="1"/>
</dbReference>
<dbReference type="GO" id="GO:0009450">
    <property type="term" value="P:gamma-aminobutyric acid catabolic process"/>
    <property type="evidence" value="ECO:0007669"/>
    <property type="project" value="TreeGrafter"/>
</dbReference>
<proteinExistence type="inferred from homology"/>
<protein>
    <submittedName>
        <fullName evidence="6">NAD-dependent succinate-semialdehyde dehydrogenase</fullName>
    </submittedName>
</protein>
<dbReference type="EMBL" id="QDGZ01000007">
    <property type="protein sequence ID" value="PVG81652.1"/>
    <property type="molecule type" value="Genomic_DNA"/>
</dbReference>